<dbReference type="GO" id="GO:0016301">
    <property type="term" value="F:kinase activity"/>
    <property type="evidence" value="ECO:0007669"/>
    <property type="project" value="UniProtKB-KW"/>
</dbReference>
<proteinExistence type="predicted"/>
<dbReference type="EMBL" id="BJXL01000023">
    <property type="protein sequence ID" value="GEM82867.1"/>
    <property type="molecule type" value="Genomic_DNA"/>
</dbReference>
<evidence type="ECO:0000313" key="2">
    <source>
        <dbReference type="EMBL" id="GEM82867.1"/>
    </source>
</evidence>
<dbReference type="Proteomes" id="UP000321197">
    <property type="component" value="Unassembled WGS sequence"/>
</dbReference>
<dbReference type="InterPro" id="IPR029068">
    <property type="entry name" value="Glyas_Bleomycin-R_OHBP_Dase"/>
</dbReference>
<dbReference type="Gene3D" id="3.10.180.10">
    <property type="entry name" value="2,3-Dihydroxybiphenyl 1,2-Dioxygenase, domain 1"/>
    <property type="match status" value="1"/>
</dbReference>
<keyword evidence="2" id="KW-0808">Transferase</keyword>
<name>A0A511R0P7_9DEIN</name>
<comment type="caution">
    <text evidence="2">The sequence shown here is derived from an EMBL/GenBank/DDBJ whole genome shotgun (WGS) entry which is preliminary data.</text>
</comment>
<keyword evidence="2" id="KW-0418">Kinase</keyword>
<dbReference type="Pfam" id="PF13468">
    <property type="entry name" value="Glyoxalase_3"/>
    <property type="match status" value="1"/>
</dbReference>
<protein>
    <submittedName>
        <fullName evidence="2">Polyphosphate kinase</fullName>
    </submittedName>
</protein>
<dbReference type="OrthoDB" id="9111355at2"/>
<dbReference type="RefSeq" id="WP_119341369.1">
    <property type="nucleotide sequence ID" value="NZ_BJXL01000023.1"/>
</dbReference>
<reference evidence="2 3" key="1">
    <citation type="submission" date="2019-07" db="EMBL/GenBank/DDBJ databases">
        <title>Whole genome shotgun sequence of Meiothermus hypogaeus NBRC 106114.</title>
        <authorList>
            <person name="Hosoyama A."/>
            <person name="Uohara A."/>
            <person name="Ohji S."/>
            <person name="Ichikawa N."/>
        </authorList>
    </citation>
    <scope>NUCLEOTIDE SEQUENCE [LARGE SCALE GENOMIC DNA]</scope>
    <source>
        <strain evidence="2 3">NBRC 106114</strain>
    </source>
</reference>
<accession>A0A511R0P7</accession>
<dbReference type="AlphaFoldDB" id="A0A511R0P7"/>
<dbReference type="InterPro" id="IPR025870">
    <property type="entry name" value="Glyoxalase-like_dom"/>
</dbReference>
<sequence length="203" mass="22741">MTRLDHLVLAAKALGEGLQYVQDTLGLELPPAGGKHPLMGTHNRLLNLGNGAYLEIIAIDPEAPPPAQLRWFDLDRFTGAPRLLTWVARTEDLARYQGFGLGPAREARRGELEWHITLPEDGRLHWGGVVPYLIQWGLRHPTHTLPDMGCRLVELVLFHPEAEAVARVLHKLDLELNQIRLEPAPKPELRAFIQTPGGLQLLR</sequence>
<gene>
    <name evidence="2" type="ORF">MHY01S_10330</name>
</gene>
<evidence type="ECO:0000313" key="3">
    <source>
        <dbReference type="Proteomes" id="UP000321197"/>
    </source>
</evidence>
<evidence type="ECO:0000259" key="1">
    <source>
        <dbReference type="Pfam" id="PF13468"/>
    </source>
</evidence>
<feature type="domain" description="Glyoxalase-like" evidence="1">
    <location>
        <begin position="4"/>
        <end position="172"/>
    </location>
</feature>
<organism evidence="2 3">
    <name type="scientific">Meiothermus hypogaeus NBRC 106114</name>
    <dbReference type="NCBI Taxonomy" id="1227553"/>
    <lineage>
        <taxon>Bacteria</taxon>
        <taxon>Thermotogati</taxon>
        <taxon>Deinococcota</taxon>
        <taxon>Deinococci</taxon>
        <taxon>Thermales</taxon>
        <taxon>Thermaceae</taxon>
        <taxon>Meiothermus</taxon>
    </lineage>
</organism>